<reference evidence="2" key="1">
    <citation type="submission" date="2021-12" db="EMBL/GenBank/DDBJ databases">
        <authorList>
            <person name="Rodrigo-Torres L."/>
            <person name="Arahal R. D."/>
            <person name="Lucena T."/>
        </authorList>
    </citation>
    <scope>NUCLEOTIDE SEQUENCE</scope>
    <source>
        <strain evidence="2">CECT 8226</strain>
    </source>
</reference>
<evidence type="ECO:0000313" key="3">
    <source>
        <dbReference type="Proteomes" id="UP000838160"/>
    </source>
</evidence>
<keyword evidence="3" id="KW-1185">Reference proteome</keyword>
<protein>
    <recommendedName>
        <fullName evidence="4">Porin</fullName>
    </recommendedName>
</protein>
<evidence type="ECO:0000256" key="1">
    <source>
        <dbReference type="SAM" id="SignalP"/>
    </source>
</evidence>
<feature type="chain" id="PRO_5046378140" description="Porin" evidence="1">
    <location>
        <begin position="22"/>
        <end position="347"/>
    </location>
</feature>
<organism evidence="2 3">
    <name type="scientific">Vibrio hippocampi</name>
    <dbReference type="NCBI Taxonomy" id="654686"/>
    <lineage>
        <taxon>Bacteria</taxon>
        <taxon>Pseudomonadati</taxon>
        <taxon>Pseudomonadota</taxon>
        <taxon>Gammaproteobacteria</taxon>
        <taxon>Vibrionales</taxon>
        <taxon>Vibrionaceae</taxon>
        <taxon>Vibrio</taxon>
    </lineage>
</organism>
<feature type="signal peptide" evidence="1">
    <location>
        <begin position="1"/>
        <end position="21"/>
    </location>
</feature>
<gene>
    <name evidence="2" type="ORF">VHP8226_00910</name>
</gene>
<proteinExistence type="predicted"/>
<sequence>MNKFSTALWVSLALFSTNALSSDETKAKVWDDISLPGYGSVKAKPGMWDGIELPGHGLVAGEQLELPKLDESLRDIGGFGEVLMASDSGGATPKRTRMLTGYEYEEYVYKNAPSQLFQTFIFADGSTKISEHFRLAYVIKETHRYRGKDKVSEGNALLTTEFMPRYEKWVNEHFNYAIELGYEKVSGFLESSRYQITPELNFSYGKHFLHLNLESGYWDEEKSMFYETEPLYVYRFNDWINVGGKFLYHEDKTDFAWTEIAIKPLVQFRFDNNVYLELRYEKGETEIYDGTGYDYNNYALYSEIPINSSMSLLADLAYRDHKQRNGNEYTWGDKEGVFAKVGIIWNF</sequence>
<name>A0ABN8DE56_9VIBR</name>
<evidence type="ECO:0008006" key="4">
    <source>
        <dbReference type="Google" id="ProtNLM"/>
    </source>
</evidence>
<dbReference type="Proteomes" id="UP000838160">
    <property type="component" value="Unassembled WGS sequence"/>
</dbReference>
<accession>A0ABN8DE56</accession>
<dbReference type="RefSeq" id="WP_237483927.1">
    <property type="nucleotide sequence ID" value="NZ_CAKLCM010000002.1"/>
</dbReference>
<evidence type="ECO:0000313" key="2">
    <source>
        <dbReference type="EMBL" id="CAH0525308.1"/>
    </source>
</evidence>
<comment type="caution">
    <text evidence="2">The sequence shown here is derived from an EMBL/GenBank/DDBJ whole genome shotgun (WGS) entry which is preliminary data.</text>
</comment>
<dbReference type="EMBL" id="CAKLCM010000002">
    <property type="protein sequence ID" value="CAH0525308.1"/>
    <property type="molecule type" value="Genomic_DNA"/>
</dbReference>
<keyword evidence="1" id="KW-0732">Signal</keyword>